<dbReference type="RefSeq" id="WP_380293519.1">
    <property type="nucleotide sequence ID" value="NZ_JBHULY010000039.1"/>
</dbReference>
<dbReference type="InterPro" id="IPR036388">
    <property type="entry name" value="WH-like_DNA-bd_sf"/>
</dbReference>
<evidence type="ECO:0000256" key="1">
    <source>
        <dbReference type="SAM" id="Phobius"/>
    </source>
</evidence>
<keyword evidence="1" id="KW-0472">Membrane</keyword>
<dbReference type="EMBL" id="JBHULY010000039">
    <property type="protein sequence ID" value="MFD2727551.1"/>
    <property type="molecule type" value="Genomic_DNA"/>
</dbReference>
<organism evidence="2 3">
    <name type="scientific">Hyunsoonleella rubra</name>
    <dbReference type="NCBI Taxonomy" id="1737062"/>
    <lineage>
        <taxon>Bacteria</taxon>
        <taxon>Pseudomonadati</taxon>
        <taxon>Bacteroidota</taxon>
        <taxon>Flavobacteriia</taxon>
        <taxon>Flavobacteriales</taxon>
        <taxon>Flavobacteriaceae</taxon>
    </lineage>
</organism>
<reference evidence="3" key="1">
    <citation type="journal article" date="2019" name="Int. J. Syst. Evol. Microbiol.">
        <title>The Global Catalogue of Microorganisms (GCM) 10K type strain sequencing project: providing services to taxonomists for standard genome sequencing and annotation.</title>
        <authorList>
            <consortium name="The Broad Institute Genomics Platform"/>
            <consortium name="The Broad Institute Genome Sequencing Center for Infectious Disease"/>
            <person name="Wu L."/>
            <person name="Ma J."/>
        </authorList>
    </citation>
    <scope>NUCLEOTIDE SEQUENCE [LARGE SCALE GENOMIC DNA]</scope>
    <source>
        <strain evidence="3">KCTC 42398</strain>
    </source>
</reference>
<keyword evidence="3" id="KW-1185">Reference proteome</keyword>
<dbReference type="Proteomes" id="UP001597476">
    <property type="component" value="Unassembled WGS sequence"/>
</dbReference>
<keyword evidence="1" id="KW-1133">Transmembrane helix</keyword>
<evidence type="ECO:0000313" key="3">
    <source>
        <dbReference type="Proteomes" id="UP001597476"/>
    </source>
</evidence>
<dbReference type="SUPFAM" id="SSF46894">
    <property type="entry name" value="C-terminal effector domain of the bipartite response regulators"/>
    <property type="match status" value="1"/>
</dbReference>
<dbReference type="Gene3D" id="1.10.10.10">
    <property type="entry name" value="Winged helix-like DNA-binding domain superfamily/Winged helix DNA-binding domain"/>
    <property type="match status" value="1"/>
</dbReference>
<comment type="caution">
    <text evidence="2">The sequence shown here is derived from an EMBL/GenBank/DDBJ whole genome shotgun (WGS) entry which is preliminary data.</text>
</comment>
<name>A0ABW5THF8_9FLAO</name>
<proteinExistence type="predicted"/>
<gene>
    <name evidence="2" type="ORF">ACFSR8_15100</name>
</gene>
<protein>
    <submittedName>
        <fullName evidence="2">Helix-turn-helix transcriptional regulator</fullName>
    </submittedName>
</protein>
<evidence type="ECO:0000313" key="2">
    <source>
        <dbReference type="EMBL" id="MFD2727551.1"/>
    </source>
</evidence>
<feature type="transmembrane region" description="Helical" evidence="1">
    <location>
        <begin position="327"/>
        <end position="347"/>
    </location>
</feature>
<accession>A0ABW5THF8</accession>
<dbReference type="InterPro" id="IPR016032">
    <property type="entry name" value="Sig_transdc_resp-reg_C-effctor"/>
</dbReference>
<sequence>MFCAIAQSGLSQSKENYYRFLDSVDIHIDTDSEISRKFLDSIPKPAEKYIKGRVGEYYADMALIHDGNKELLKFHRCNILALKYAKEEENFCIAGQACIDLFSDVYLIDGDTSAFKYIDLAEQYFSKCDDPNGLVQVEQMYAYVKFLDGEFEASNELILPVLQKYKTISEDAYYYMFALYMLSSNYYSLHDKENADYYFKAFKTLENNTTIAQYNYYSFESGINLSGAEYFFEKKQIDSTKYYLNMTKRLKPFMGEDVLRDYYKLYAEVHKHSGRIDASKAYVDSLIHLEQDIHKSTVDASFQISDDLLEAETELIGWGKTSTFSKYLALGLLVAFLLLICLFYFVFYRRHKAKIEEITEKTDDLSIIKSNNEQLTVKVQGLEEYINNLKKEVKAISIVESIDEQKARIKALYKNLHINSATILDKSDSHLELINDLNIGFFKKIDKVYPQLNKSEVIICYYILIGFSNKEIAVFLNATLRSVESKRYRISKKIDLNRKNTSLLNHLQETFKDAILVKALIN</sequence>
<keyword evidence="1" id="KW-0812">Transmembrane</keyword>